<dbReference type="Proteomes" id="UP000661607">
    <property type="component" value="Unassembled WGS sequence"/>
</dbReference>
<evidence type="ECO:0000313" key="1">
    <source>
        <dbReference type="EMBL" id="MBE1561669.1"/>
    </source>
</evidence>
<dbReference type="EMBL" id="JADBEF010000001">
    <property type="protein sequence ID" value="MBE1561669.1"/>
    <property type="molecule type" value="Genomic_DNA"/>
</dbReference>
<reference evidence="1 2" key="1">
    <citation type="submission" date="2020-10" db="EMBL/GenBank/DDBJ databases">
        <title>Sequencing the genomes of 1000 actinobacteria strains.</title>
        <authorList>
            <person name="Klenk H.-P."/>
        </authorList>
    </citation>
    <scope>NUCLEOTIDE SEQUENCE [LARGE SCALE GENOMIC DNA]</scope>
    <source>
        <strain evidence="1 2">DSM 43748</strain>
    </source>
</reference>
<gene>
    <name evidence="1" type="ORF">H4W81_004448</name>
</gene>
<protein>
    <submittedName>
        <fullName evidence="1">Uncharacterized protein</fullName>
    </submittedName>
</protein>
<comment type="caution">
    <text evidence="1">The sequence shown here is derived from an EMBL/GenBank/DDBJ whole genome shotgun (WGS) entry which is preliminary data.</text>
</comment>
<name>A0ABR9KI16_9ACTN</name>
<keyword evidence="2" id="KW-1185">Reference proteome</keyword>
<accession>A0ABR9KI16</accession>
<dbReference type="RefSeq" id="WP_192776548.1">
    <property type="nucleotide sequence ID" value="NZ_BAAASY010000011.1"/>
</dbReference>
<proteinExistence type="predicted"/>
<organism evidence="1 2">
    <name type="scientific">Nonomuraea africana</name>
    <dbReference type="NCBI Taxonomy" id="46171"/>
    <lineage>
        <taxon>Bacteria</taxon>
        <taxon>Bacillati</taxon>
        <taxon>Actinomycetota</taxon>
        <taxon>Actinomycetes</taxon>
        <taxon>Streptosporangiales</taxon>
        <taxon>Streptosporangiaceae</taxon>
        <taxon>Nonomuraea</taxon>
    </lineage>
</organism>
<sequence>MGFVTIETVEPTKVNEGAPESLDSFGSVHTSRFFYFALGQVLLKAPVHVANPDTRVVASLAEVNPNTLKPVLGRARMSVHNIVSEQNFITTWVNVESSQPVPVALTLMYTNP</sequence>
<evidence type="ECO:0000313" key="2">
    <source>
        <dbReference type="Proteomes" id="UP000661607"/>
    </source>
</evidence>